<accession>A0AAJ0HWR4</accession>
<organism evidence="1 2">
    <name type="scientific">Lasiosphaeria hispida</name>
    <dbReference type="NCBI Taxonomy" id="260671"/>
    <lineage>
        <taxon>Eukaryota</taxon>
        <taxon>Fungi</taxon>
        <taxon>Dikarya</taxon>
        <taxon>Ascomycota</taxon>
        <taxon>Pezizomycotina</taxon>
        <taxon>Sordariomycetes</taxon>
        <taxon>Sordariomycetidae</taxon>
        <taxon>Sordariales</taxon>
        <taxon>Lasiosphaeriaceae</taxon>
        <taxon>Lasiosphaeria</taxon>
    </lineage>
</organism>
<protein>
    <submittedName>
        <fullName evidence="1">Uncharacterized protein</fullName>
    </submittedName>
</protein>
<sequence>MRLLERDDTGGFRLTKPLPNDAIPPPYAILSHTWKEEEEVLFSDLADGTAKNKPGYAKLRFCRDQTERDGLEALSARTRQKQRYSSMMPSLTIAPSLLS</sequence>
<reference evidence="1" key="1">
    <citation type="journal article" date="2023" name="Mol. Phylogenet. Evol.">
        <title>Genome-scale phylogeny and comparative genomics of the fungal order Sordariales.</title>
        <authorList>
            <person name="Hensen N."/>
            <person name="Bonometti L."/>
            <person name="Westerberg I."/>
            <person name="Brannstrom I.O."/>
            <person name="Guillou S."/>
            <person name="Cros-Aarteil S."/>
            <person name="Calhoun S."/>
            <person name="Haridas S."/>
            <person name="Kuo A."/>
            <person name="Mondo S."/>
            <person name="Pangilinan J."/>
            <person name="Riley R."/>
            <person name="LaButti K."/>
            <person name="Andreopoulos B."/>
            <person name="Lipzen A."/>
            <person name="Chen C."/>
            <person name="Yan M."/>
            <person name="Daum C."/>
            <person name="Ng V."/>
            <person name="Clum A."/>
            <person name="Steindorff A."/>
            <person name="Ohm R.A."/>
            <person name="Martin F."/>
            <person name="Silar P."/>
            <person name="Natvig D.O."/>
            <person name="Lalanne C."/>
            <person name="Gautier V."/>
            <person name="Ament-Velasquez S.L."/>
            <person name="Kruys A."/>
            <person name="Hutchinson M.I."/>
            <person name="Powell A.J."/>
            <person name="Barry K."/>
            <person name="Miller A.N."/>
            <person name="Grigoriev I.V."/>
            <person name="Debuchy R."/>
            <person name="Gladieux P."/>
            <person name="Hiltunen Thoren M."/>
            <person name="Johannesson H."/>
        </authorList>
    </citation>
    <scope>NUCLEOTIDE SEQUENCE</scope>
    <source>
        <strain evidence="1">CBS 955.72</strain>
    </source>
</reference>
<keyword evidence="2" id="KW-1185">Reference proteome</keyword>
<reference evidence="1" key="2">
    <citation type="submission" date="2023-06" db="EMBL/GenBank/DDBJ databases">
        <authorList>
            <consortium name="Lawrence Berkeley National Laboratory"/>
            <person name="Haridas S."/>
            <person name="Hensen N."/>
            <person name="Bonometti L."/>
            <person name="Westerberg I."/>
            <person name="Brannstrom I.O."/>
            <person name="Guillou S."/>
            <person name="Cros-Aarteil S."/>
            <person name="Calhoun S."/>
            <person name="Kuo A."/>
            <person name="Mondo S."/>
            <person name="Pangilinan J."/>
            <person name="Riley R."/>
            <person name="Labutti K."/>
            <person name="Andreopoulos B."/>
            <person name="Lipzen A."/>
            <person name="Chen C."/>
            <person name="Yanf M."/>
            <person name="Daum C."/>
            <person name="Ng V."/>
            <person name="Clum A."/>
            <person name="Steindorff A."/>
            <person name="Ohm R."/>
            <person name="Martin F."/>
            <person name="Silar P."/>
            <person name="Natvig D."/>
            <person name="Lalanne C."/>
            <person name="Gautier V."/>
            <person name="Ament-Velasquez S.L."/>
            <person name="Kruys A."/>
            <person name="Hutchinson M.I."/>
            <person name="Powell A.J."/>
            <person name="Barry K."/>
            <person name="Miller A.N."/>
            <person name="Grigoriev I.V."/>
            <person name="Debuchy R."/>
            <person name="Gladieux P."/>
            <person name="Thoren M.H."/>
            <person name="Johannesson H."/>
        </authorList>
    </citation>
    <scope>NUCLEOTIDE SEQUENCE</scope>
    <source>
        <strain evidence="1">CBS 955.72</strain>
    </source>
</reference>
<proteinExistence type="predicted"/>
<evidence type="ECO:0000313" key="1">
    <source>
        <dbReference type="EMBL" id="KAK3364238.1"/>
    </source>
</evidence>
<name>A0AAJ0HWR4_9PEZI</name>
<dbReference type="PANTHER" id="PTHR10622">
    <property type="entry name" value="HET DOMAIN-CONTAINING PROTEIN"/>
    <property type="match status" value="1"/>
</dbReference>
<dbReference type="EMBL" id="JAUIQD010000001">
    <property type="protein sequence ID" value="KAK3364238.1"/>
    <property type="molecule type" value="Genomic_DNA"/>
</dbReference>
<dbReference type="Proteomes" id="UP001275084">
    <property type="component" value="Unassembled WGS sequence"/>
</dbReference>
<evidence type="ECO:0000313" key="2">
    <source>
        <dbReference type="Proteomes" id="UP001275084"/>
    </source>
</evidence>
<dbReference type="AlphaFoldDB" id="A0AAJ0HWR4"/>
<comment type="caution">
    <text evidence="1">The sequence shown here is derived from an EMBL/GenBank/DDBJ whole genome shotgun (WGS) entry which is preliminary data.</text>
</comment>
<dbReference type="PANTHER" id="PTHR10622:SF10">
    <property type="entry name" value="HET DOMAIN-CONTAINING PROTEIN"/>
    <property type="match status" value="1"/>
</dbReference>
<gene>
    <name evidence="1" type="ORF">B0T25DRAFT_60258</name>
</gene>